<evidence type="ECO:0000256" key="4">
    <source>
        <dbReference type="ARBA" id="ARBA00022777"/>
    </source>
</evidence>
<comment type="caution">
    <text evidence="9">The sequence shown here is derived from an EMBL/GenBank/DDBJ whole genome shotgun (WGS) entry which is preliminary data.</text>
</comment>
<evidence type="ECO:0000256" key="1">
    <source>
        <dbReference type="ARBA" id="ARBA00005715"/>
    </source>
</evidence>
<dbReference type="InterPro" id="IPR010737">
    <property type="entry name" value="4-carb_acid_sugar_kinase_N"/>
</dbReference>
<reference evidence="9" key="1">
    <citation type="submission" date="2022-05" db="EMBL/GenBank/DDBJ databases">
        <authorList>
            <person name="Pankratov T."/>
        </authorList>
    </citation>
    <scope>NUCLEOTIDE SEQUENCE</scope>
    <source>
        <strain evidence="9">BP6-180914</strain>
    </source>
</reference>
<accession>A0AA41YUD7</accession>
<evidence type="ECO:0000256" key="6">
    <source>
        <dbReference type="ARBA" id="ARBA00023277"/>
    </source>
</evidence>
<dbReference type="GO" id="GO:0016301">
    <property type="term" value="F:kinase activity"/>
    <property type="evidence" value="ECO:0007669"/>
    <property type="project" value="UniProtKB-KW"/>
</dbReference>
<keyword evidence="10" id="KW-1185">Reference proteome</keyword>
<dbReference type="SUPFAM" id="SSF142764">
    <property type="entry name" value="YgbK-like"/>
    <property type="match status" value="1"/>
</dbReference>
<gene>
    <name evidence="9" type="ORF">M8523_12055</name>
</gene>
<dbReference type="Proteomes" id="UP001165667">
    <property type="component" value="Unassembled WGS sequence"/>
</dbReference>
<dbReference type="GO" id="GO:0005524">
    <property type="term" value="F:ATP binding"/>
    <property type="evidence" value="ECO:0007669"/>
    <property type="project" value="UniProtKB-KW"/>
</dbReference>
<comment type="similarity">
    <text evidence="1">Belongs to the four-carbon acid sugar kinase family.</text>
</comment>
<evidence type="ECO:0000256" key="5">
    <source>
        <dbReference type="ARBA" id="ARBA00022840"/>
    </source>
</evidence>
<evidence type="ECO:0000313" key="10">
    <source>
        <dbReference type="Proteomes" id="UP001165667"/>
    </source>
</evidence>
<keyword evidence="4 9" id="KW-0418">Kinase</keyword>
<dbReference type="Pfam" id="PF07005">
    <property type="entry name" value="SBD_N"/>
    <property type="match status" value="1"/>
</dbReference>
<proteinExistence type="inferred from homology"/>
<keyword evidence="5" id="KW-0067">ATP-binding</keyword>
<dbReference type="RefSeq" id="WP_282585122.1">
    <property type="nucleotide sequence ID" value="NZ_JAMOIM010000007.1"/>
</dbReference>
<dbReference type="Pfam" id="PF17042">
    <property type="entry name" value="NBD_C"/>
    <property type="match status" value="1"/>
</dbReference>
<organism evidence="9 10">
    <name type="scientific">Lichenifustis flavocetrariae</name>
    <dbReference type="NCBI Taxonomy" id="2949735"/>
    <lineage>
        <taxon>Bacteria</taxon>
        <taxon>Pseudomonadati</taxon>
        <taxon>Pseudomonadota</taxon>
        <taxon>Alphaproteobacteria</taxon>
        <taxon>Hyphomicrobiales</taxon>
        <taxon>Lichenihabitantaceae</taxon>
        <taxon>Lichenifustis</taxon>
    </lineage>
</organism>
<dbReference type="InterPro" id="IPR042213">
    <property type="entry name" value="NBD_C_sf"/>
</dbReference>
<sequence>MTILRLLADDLTGALDSAAQFTGAFGPLPVVLRPTLAPPAGSFVLDLACRDQAQDEAVALTAATAHYFEGGDIAFKKIDSLLRGHWAAELAALATMGLFRRIVLAPAFPGQGRITRSGRQLLLGPDGTSTVLPIDPRAEVALHGLNAVVLSGGDAPAGDAPLLLCDAASDDDLRRLVRSAGALRGPTLWCGAAGLALALTDGRPPPETAPRPGPHLMVIGSDHVVTREQILCVGKHAPNWIVRFGEDASASADRINRSLSLHGRGLCLADLPAGCARAEASDLIARWFGAMAPRITKPTTLTVVGGETFASLCRVLQIDILLVEGEWQAGVPASRSMQGLWAETACFSKSGAFGEPDCLLRLLGQS</sequence>
<feature type="domain" description="Four-carbon acid sugar kinase nucleotide binding" evidence="8">
    <location>
        <begin position="277"/>
        <end position="359"/>
    </location>
</feature>
<evidence type="ECO:0000256" key="2">
    <source>
        <dbReference type="ARBA" id="ARBA00022679"/>
    </source>
</evidence>
<evidence type="ECO:0000259" key="8">
    <source>
        <dbReference type="Pfam" id="PF17042"/>
    </source>
</evidence>
<dbReference type="Gene3D" id="3.40.980.20">
    <property type="entry name" value="Four-carbon acid sugar kinase, nucleotide binding domain"/>
    <property type="match status" value="1"/>
</dbReference>
<keyword evidence="3" id="KW-0547">Nucleotide-binding</keyword>
<protein>
    <submittedName>
        <fullName evidence="9">Four-carbon acid sugar kinase family protein</fullName>
    </submittedName>
</protein>
<evidence type="ECO:0000313" key="9">
    <source>
        <dbReference type="EMBL" id="MCW6508751.1"/>
    </source>
</evidence>
<evidence type="ECO:0000256" key="3">
    <source>
        <dbReference type="ARBA" id="ARBA00022741"/>
    </source>
</evidence>
<dbReference type="InterPro" id="IPR037051">
    <property type="entry name" value="4-carb_acid_sugar_kinase_N_sf"/>
</dbReference>
<keyword evidence="6" id="KW-0119">Carbohydrate metabolism</keyword>
<feature type="domain" description="Four-carbon acid sugar kinase N-terminal" evidence="7">
    <location>
        <begin position="6"/>
        <end position="122"/>
    </location>
</feature>
<dbReference type="EMBL" id="JAMOIM010000007">
    <property type="protein sequence ID" value="MCW6508751.1"/>
    <property type="molecule type" value="Genomic_DNA"/>
</dbReference>
<dbReference type="InterPro" id="IPR031475">
    <property type="entry name" value="NBD_C"/>
</dbReference>
<evidence type="ECO:0000259" key="7">
    <source>
        <dbReference type="Pfam" id="PF07005"/>
    </source>
</evidence>
<name>A0AA41YUD7_9HYPH</name>
<dbReference type="Gene3D" id="3.40.50.10840">
    <property type="entry name" value="Putative sugar-binding, N-terminal domain"/>
    <property type="match status" value="1"/>
</dbReference>
<dbReference type="AlphaFoldDB" id="A0AA41YUD7"/>
<keyword evidence="2" id="KW-0808">Transferase</keyword>